<dbReference type="eggNOG" id="ENOG502RBAK">
    <property type="taxonomic scope" value="Eukaryota"/>
</dbReference>
<feature type="region of interest" description="Disordered" evidence="2">
    <location>
        <begin position="1"/>
        <end position="47"/>
    </location>
</feature>
<dbReference type="OrthoDB" id="7295497at2759"/>
<feature type="compositionally biased region" description="Polar residues" evidence="2">
    <location>
        <begin position="28"/>
        <end position="44"/>
    </location>
</feature>
<dbReference type="GO" id="GO:0008270">
    <property type="term" value="F:zinc ion binding"/>
    <property type="evidence" value="ECO:0007669"/>
    <property type="project" value="UniProtKB-KW"/>
</dbReference>
<evidence type="ECO:0000256" key="1">
    <source>
        <dbReference type="PROSITE-ProRule" id="PRU00042"/>
    </source>
</evidence>
<feature type="compositionally biased region" description="Low complexity" evidence="2">
    <location>
        <begin position="485"/>
        <end position="497"/>
    </location>
</feature>
<evidence type="ECO:0000259" key="3">
    <source>
        <dbReference type="PROSITE" id="PS50157"/>
    </source>
</evidence>
<keyword evidence="1" id="KW-0862">Zinc</keyword>
<evidence type="ECO:0000313" key="5">
    <source>
        <dbReference type="Proteomes" id="UP000015464"/>
    </source>
</evidence>
<organism evidence="4 5">
    <name type="scientific">Schizosaccharomyces cryophilus (strain OY26 / ATCC MYA-4695 / CBS 11777 / NBRC 106824 / NRRL Y48691)</name>
    <name type="common">Fission yeast</name>
    <dbReference type="NCBI Taxonomy" id="653667"/>
    <lineage>
        <taxon>Eukaryota</taxon>
        <taxon>Fungi</taxon>
        <taxon>Dikarya</taxon>
        <taxon>Ascomycota</taxon>
        <taxon>Taphrinomycotina</taxon>
        <taxon>Schizosaccharomycetes</taxon>
        <taxon>Schizosaccharomycetales</taxon>
        <taxon>Schizosaccharomycetaceae</taxon>
        <taxon>Schizosaccharomyces</taxon>
    </lineage>
</organism>
<dbReference type="Pfam" id="PF00096">
    <property type="entry name" value="zf-C2H2"/>
    <property type="match status" value="1"/>
</dbReference>
<dbReference type="AlphaFoldDB" id="S9W5D0"/>
<dbReference type="STRING" id="653667.S9W5D0"/>
<dbReference type="RefSeq" id="XP_013021112.1">
    <property type="nucleotide sequence ID" value="XM_013165658.1"/>
</dbReference>
<keyword evidence="1" id="KW-0479">Metal-binding</keyword>
<dbReference type="Proteomes" id="UP000015464">
    <property type="component" value="Unassembled WGS sequence"/>
</dbReference>
<dbReference type="EMBL" id="KE546988">
    <property type="protein sequence ID" value="EPY53769.1"/>
    <property type="molecule type" value="Genomic_DNA"/>
</dbReference>
<feature type="compositionally biased region" description="Polar residues" evidence="2">
    <location>
        <begin position="471"/>
        <end position="480"/>
    </location>
</feature>
<feature type="compositionally biased region" description="Polar residues" evidence="2">
    <location>
        <begin position="139"/>
        <end position="169"/>
    </location>
</feature>
<feature type="compositionally biased region" description="Polar residues" evidence="2">
    <location>
        <begin position="290"/>
        <end position="301"/>
    </location>
</feature>
<name>S9W5D0_SCHCR</name>
<feature type="compositionally biased region" description="Polar residues" evidence="2">
    <location>
        <begin position="1"/>
        <end position="18"/>
    </location>
</feature>
<evidence type="ECO:0000256" key="2">
    <source>
        <dbReference type="SAM" id="MobiDB-lite"/>
    </source>
</evidence>
<feature type="region of interest" description="Disordered" evidence="2">
    <location>
        <begin position="374"/>
        <end position="548"/>
    </location>
</feature>
<dbReference type="HOGENOM" id="CLU_481598_0_0_1"/>
<dbReference type="GO" id="GO:0000981">
    <property type="term" value="F:DNA-binding transcription factor activity, RNA polymerase II-specific"/>
    <property type="evidence" value="ECO:0007669"/>
    <property type="project" value="EnsemblFungi"/>
</dbReference>
<dbReference type="Gene3D" id="3.30.160.60">
    <property type="entry name" value="Classic Zinc Finger"/>
    <property type="match status" value="1"/>
</dbReference>
<feature type="compositionally biased region" description="Polar residues" evidence="2">
    <location>
        <begin position="203"/>
        <end position="217"/>
    </location>
</feature>
<keyword evidence="5" id="KW-1185">Reference proteome</keyword>
<keyword evidence="1" id="KW-0863">Zinc-finger</keyword>
<dbReference type="OMA" id="DTIHAKT"/>
<sequence length="626" mass="68545">MDTTENSQSRLPSNNSKNEPYGSDWRFQETQLPYNHPVKNNKQPVPSIFPNVFSDNDFDQLSTNEMDLKRLDPNSKESMDASGYPDMSSWDYMMNVPIRVYNDADGMDPFTLDTIQDSTMDISLDPMSAEYAQGGNFPSAPSSLGSNPPFVTTPSNGSNENNSLPNSNDLDIPLSPPANADFNTAPPNISIPPPLTPSLPAVNESSSFSNNKLQLPSQVLPDGTGSIPEVNANPFDLNSPTLETDLLPPDRIAQGYSKKESSLQPPPMPPPIQSQNQQQLKQEQTAPPLVSSTEKNSSTMPVKQEFGFSPQKYPEQVQPNLSQAFQMYTMNNDLPKQSNMPMDGETIPEYNNYPVPDTSLDYPTVQRSQALAEAADSLLPPNPSVNKDYGSEALDGVPDILPSQMETSQFQSESLQSQPNHTFPSPANTSYRPKRPSLVLGSMNSLSPTQPPVVVPSNTTLSPSPPSTSPIKNTVANSGFTPYDAAKSQVSAQASVAEPPQAQPLPRASPSEKKEDYPVAAVSGEKNSIPVDTTPTPSLTTSAGTQRKRRKFKFGKQAGPVRCTLPNRTTGETCNTVFSRTYDLIRHQDTIHAKTRPVFRCEICGDQRHFSRHDALVRHLRVKHGR</sequence>
<accession>S9W5D0</accession>
<dbReference type="PROSITE" id="PS50157">
    <property type="entry name" value="ZINC_FINGER_C2H2_2"/>
    <property type="match status" value="1"/>
</dbReference>
<gene>
    <name evidence="4" type="ORF">SPOG_02997</name>
</gene>
<feature type="region of interest" description="Disordered" evidence="2">
    <location>
        <begin position="129"/>
        <end position="301"/>
    </location>
</feature>
<reference evidence="4 5" key="1">
    <citation type="journal article" date="2011" name="Science">
        <title>Comparative functional genomics of the fission yeasts.</title>
        <authorList>
            <person name="Rhind N."/>
            <person name="Chen Z."/>
            <person name="Yassour M."/>
            <person name="Thompson D.A."/>
            <person name="Haas B.J."/>
            <person name="Habib N."/>
            <person name="Wapinski I."/>
            <person name="Roy S."/>
            <person name="Lin M.F."/>
            <person name="Heiman D.I."/>
            <person name="Young S.K."/>
            <person name="Furuya K."/>
            <person name="Guo Y."/>
            <person name="Pidoux A."/>
            <person name="Chen H.M."/>
            <person name="Robbertse B."/>
            <person name="Goldberg J.M."/>
            <person name="Aoki K."/>
            <person name="Bayne E.H."/>
            <person name="Berlin A.M."/>
            <person name="Desjardins C.A."/>
            <person name="Dobbs E."/>
            <person name="Dukaj L."/>
            <person name="Fan L."/>
            <person name="FitzGerald M.G."/>
            <person name="French C."/>
            <person name="Gujja S."/>
            <person name="Hansen K."/>
            <person name="Keifenheim D."/>
            <person name="Levin J.Z."/>
            <person name="Mosher R.A."/>
            <person name="Mueller C.A."/>
            <person name="Pfiffner J."/>
            <person name="Priest M."/>
            <person name="Russ C."/>
            <person name="Smialowska A."/>
            <person name="Swoboda P."/>
            <person name="Sykes S.M."/>
            <person name="Vaughn M."/>
            <person name="Vengrova S."/>
            <person name="Yoder R."/>
            <person name="Zeng Q."/>
            <person name="Allshire R."/>
            <person name="Baulcombe D."/>
            <person name="Birren B.W."/>
            <person name="Brown W."/>
            <person name="Ekwall K."/>
            <person name="Kellis M."/>
            <person name="Leatherwood J."/>
            <person name="Levin H."/>
            <person name="Margalit H."/>
            <person name="Martienssen R."/>
            <person name="Nieduszynski C.A."/>
            <person name="Spatafora J.W."/>
            <person name="Friedman N."/>
            <person name="Dalgaard J.Z."/>
            <person name="Baumann P."/>
            <person name="Niki H."/>
            <person name="Regev A."/>
            <person name="Nusbaum C."/>
        </authorList>
    </citation>
    <scope>NUCLEOTIDE SEQUENCE [LARGE SCALE GENOMIC DNA]</scope>
    <source>
        <strain evidence="5">OY26 / ATCC MYA-4695 / CBS 11777 / NBRC 106824 / NRRL Y48691</strain>
    </source>
</reference>
<feature type="domain" description="C2H2-type" evidence="3">
    <location>
        <begin position="561"/>
        <end position="597"/>
    </location>
</feature>
<dbReference type="SMART" id="SM00355">
    <property type="entry name" value="ZnF_C2H2"/>
    <property type="match status" value="2"/>
</dbReference>
<feature type="compositionally biased region" description="Polar residues" evidence="2">
    <location>
        <begin position="530"/>
        <end position="545"/>
    </location>
</feature>
<protein>
    <submittedName>
        <fullName evidence="4">Transcription factor Rsv2</fullName>
    </submittedName>
</protein>
<feature type="compositionally biased region" description="Polar residues" evidence="2">
    <location>
        <begin position="404"/>
        <end position="431"/>
    </location>
</feature>
<dbReference type="GeneID" id="25037318"/>
<evidence type="ECO:0000313" key="4">
    <source>
        <dbReference type="EMBL" id="EPY53769.1"/>
    </source>
</evidence>
<dbReference type="InterPro" id="IPR013087">
    <property type="entry name" value="Znf_C2H2_type"/>
</dbReference>
<feature type="compositionally biased region" description="Low complexity" evidence="2">
    <location>
        <begin position="273"/>
        <end position="284"/>
    </location>
</feature>
<proteinExistence type="predicted"/>